<organism evidence="2 3">
    <name type="scientific">Panagrolaimus davidi</name>
    <dbReference type="NCBI Taxonomy" id="227884"/>
    <lineage>
        <taxon>Eukaryota</taxon>
        <taxon>Metazoa</taxon>
        <taxon>Ecdysozoa</taxon>
        <taxon>Nematoda</taxon>
        <taxon>Chromadorea</taxon>
        <taxon>Rhabditida</taxon>
        <taxon>Tylenchina</taxon>
        <taxon>Panagrolaimomorpha</taxon>
        <taxon>Panagrolaimoidea</taxon>
        <taxon>Panagrolaimidae</taxon>
        <taxon>Panagrolaimus</taxon>
    </lineage>
</organism>
<evidence type="ECO:0000313" key="3">
    <source>
        <dbReference type="WBParaSite" id="PDA_v2.g3033.t1"/>
    </source>
</evidence>
<keyword evidence="2" id="KW-1185">Reference proteome</keyword>
<sequence>MTKLEGSTTGKYSSATIIGLTGEPNMQKRFMNIYKSDTPGKLIEQMLLDYTDERIKREKMLNNPISTFNQKPTNFESISNSNALIKSLQEQLKSLQDELDEVKTNLLFSGNTRKTLMEMNEILETQKNDIENKYNVAQEIADILENECKNLDKLRQKIIEDSEKDMKQKDAIIARLQFELAQAKKELEKSPNKLVESLEAVKTDEKKPKESEQNLSVELAKAQQQIEYYQKLAADQAEALKNFDLAKSLEKQLSEATQKADKALKALGKREAMDSVSRDLVLKCCKDNEDYDNLAPIV</sequence>
<evidence type="ECO:0000256" key="1">
    <source>
        <dbReference type="SAM" id="Coils"/>
    </source>
</evidence>
<accession>A0A914QFY8</accession>
<protein>
    <submittedName>
        <fullName evidence="3">Uncharacterized protein</fullName>
    </submittedName>
</protein>
<feature type="coiled-coil region" evidence="1">
    <location>
        <begin position="212"/>
        <end position="266"/>
    </location>
</feature>
<dbReference type="WBParaSite" id="PDA_v2.g3033.t1">
    <property type="protein sequence ID" value="PDA_v2.g3033.t1"/>
    <property type="gene ID" value="PDA_v2.g3033"/>
</dbReference>
<keyword evidence="1" id="KW-0175">Coiled coil</keyword>
<proteinExistence type="predicted"/>
<feature type="coiled-coil region" evidence="1">
    <location>
        <begin position="78"/>
        <end position="186"/>
    </location>
</feature>
<evidence type="ECO:0000313" key="2">
    <source>
        <dbReference type="Proteomes" id="UP000887578"/>
    </source>
</evidence>
<name>A0A914QFY8_9BILA</name>
<reference evidence="3" key="1">
    <citation type="submission" date="2022-11" db="UniProtKB">
        <authorList>
            <consortium name="WormBaseParasite"/>
        </authorList>
    </citation>
    <scope>IDENTIFICATION</scope>
</reference>
<dbReference type="Proteomes" id="UP000887578">
    <property type="component" value="Unplaced"/>
</dbReference>
<dbReference type="AlphaFoldDB" id="A0A914QFY8"/>